<protein>
    <submittedName>
        <fullName evidence="1">Uncharacterized protein (DUF924 family)</fullName>
    </submittedName>
</protein>
<dbReference type="Pfam" id="PF06041">
    <property type="entry name" value="DUF924"/>
    <property type="match status" value="1"/>
</dbReference>
<comment type="caution">
    <text evidence="1">The sequence shown here is derived from an EMBL/GenBank/DDBJ whole genome shotgun (WGS) entry which is preliminary data.</text>
</comment>
<sequence>MPHSSLTNHGEPALAGADAILQFWLGAARPGNAQALQQRQQWFTKSDAFDSEMRRRFGSTVQAALDGQLEDWAGEPWGRLALILLLDQFTRNIHRGTPEAFAGDRQALELALGAIASGLDLQLPEVLRIFVYLPLEHAEDPVMQRRSVLAFAALAQAAGSDPDLVQFLQGTLDYAWRHQEVIARFGRFPHRNAVLGRESTSDESQYLSQPGAGF</sequence>
<accession>A0ABR6RAU2</accession>
<proteinExistence type="predicted"/>
<dbReference type="SUPFAM" id="SSF48452">
    <property type="entry name" value="TPR-like"/>
    <property type="match status" value="1"/>
</dbReference>
<dbReference type="EMBL" id="JACHKZ010000001">
    <property type="protein sequence ID" value="MBB6576254.1"/>
    <property type="molecule type" value="Genomic_DNA"/>
</dbReference>
<organism evidence="1 2">
    <name type="scientific">Comamonas odontotermitis</name>
    <dbReference type="NCBI Taxonomy" id="379895"/>
    <lineage>
        <taxon>Bacteria</taxon>
        <taxon>Pseudomonadati</taxon>
        <taxon>Pseudomonadota</taxon>
        <taxon>Betaproteobacteria</taxon>
        <taxon>Burkholderiales</taxon>
        <taxon>Comamonadaceae</taxon>
        <taxon>Comamonas</taxon>
    </lineage>
</organism>
<keyword evidence="2" id="KW-1185">Reference proteome</keyword>
<dbReference type="RefSeq" id="WP_184704520.1">
    <property type="nucleotide sequence ID" value="NZ_JACHKZ010000001.1"/>
</dbReference>
<name>A0ABR6RAU2_9BURK</name>
<evidence type="ECO:0000313" key="1">
    <source>
        <dbReference type="EMBL" id="MBB6576254.1"/>
    </source>
</evidence>
<evidence type="ECO:0000313" key="2">
    <source>
        <dbReference type="Proteomes" id="UP000562492"/>
    </source>
</evidence>
<reference evidence="1 2" key="1">
    <citation type="submission" date="2020-08" db="EMBL/GenBank/DDBJ databases">
        <title>Functional genomics of gut bacteria from endangered species of beetles.</title>
        <authorList>
            <person name="Carlos-Shanley C."/>
        </authorList>
    </citation>
    <scope>NUCLEOTIDE SEQUENCE [LARGE SCALE GENOMIC DNA]</scope>
    <source>
        <strain evidence="1 2">S00124</strain>
    </source>
</reference>
<dbReference type="InterPro" id="IPR011990">
    <property type="entry name" value="TPR-like_helical_dom_sf"/>
</dbReference>
<gene>
    <name evidence="1" type="ORF">HNP33_000302</name>
</gene>
<dbReference type="Gene3D" id="1.20.58.320">
    <property type="entry name" value="TPR-like"/>
    <property type="match status" value="1"/>
</dbReference>
<dbReference type="InterPro" id="IPR010323">
    <property type="entry name" value="DUF924"/>
</dbReference>
<dbReference type="Proteomes" id="UP000562492">
    <property type="component" value="Unassembled WGS sequence"/>
</dbReference>
<dbReference type="Gene3D" id="1.25.40.10">
    <property type="entry name" value="Tetratricopeptide repeat domain"/>
    <property type="match status" value="1"/>
</dbReference>